<keyword evidence="11" id="KW-1185">Reference proteome</keyword>
<dbReference type="InterPro" id="IPR012310">
    <property type="entry name" value="DNA_ligase_ATP-dep_cent"/>
</dbReference>
<protein>
    <submittedName>
        <fullName evidence="10">DNA ligase</fullName>
    </submittedName>
</protein>
<dbReference type="PROSITE" id="PS00333">
    <property type="entry name" value="DNA_LIGASE_A2"/>
    <property type="match status" value="1"/>
</dbReference>
<dbReference type="EMBL" id="CP031700">
    <property type="protein sequence ID" value="QEY25513.1"/>
    <property type="molecule type" value="Genomic_DNA"/>
</dbReference>
<dbReference type="SUPFAM" id="SSF50249">
    <property type="entry name" value="Nucleic acid-binding proteins"/>
    <property type="match status" value="1"/>
</dbReference>
<comment type="cofactor">
    <cofactor evidence="1">
        <name>a divalent metal cation</name>
        <dbReference type="ChEBI" id="CHEBI:60240"/>
    </cofactor>
</comment>
<feature type="domain" description="ATP-dependent DNA ligase family profile" evidence="8">
    <location>
        <begin position="36"/>
        <end position="190"/>
    </location>
</feature>
<evidence type="ECO:0000256" key="7">
    <source>
        <dbReference type="SAM" id="SignalP"/>
    </source>
</evidence>
<dbReference type="NCBIfam" id="NF006592">
    <property type="entry name" value="PRK09125.1"/>
    <property type="match status" value="1"/>
</dbReference>
<dbReference type="AlphaFoldDB" id="A0A5J6PWP0"/>
<gene>
    <name evidence="10" type="ORF">D0T92_02480</name>
</gene>
<comment type="catalytic activity">
    <reaction evidence="6">
        <text>ATP + (deoxyribonucleotide)n-3'-hydroxyl + 5'-phospho-(deoxyribonucleotide)m = (deoxyribonucleotide)n+m + AMP + diphosphate.</text>
        <dbReference type="EC" id="6.5.1.1"/>
    </reaction>
</comment>
<organism evidence="10 11">
    <name type="scientific">Neisseria zalophi</name>
    <dbReference type="NCBI Taxonomy" id="640030"/>
    <lineage>
        <taxon>Bacteria</taxon>
        <taxon>Pseudomonadati</taxon>
        <taxon>Pseudomonadota</taxon>
        <taxon>Betaproteobacteria</taxon>
        <taxon>Neisseriales</taxon>
        <taxon>Neisseriaceae</taxon>
        <taxon>Neisseria</taxon>
    </lineage>
</organism>
<dbReference type="Proteomes" id="UP000325713">
    <property type="component" value="Chromosome"/>
</dbReference>
<dbReference type="Gene3D" id="3.30.1490.70">
    <property type="match status" value="1"/>
</dbReference>
<keyword evidence="4" id="KW-0227">DNA damage</keyword>
<proteinExistence type="predicted"/>
<dbReference type="InterPro" id="IPR012340">
    <property type="entry name" value="NA-bd_OB-fold"/>
</dbReference>
<evidence type="ECO:0000313" key="10">
    <source>
        <dbReference type="EMBL" id="QEY25513.1"/>
    </source>
</evidence>
<feature type="domain" description="DNA ligase OB-like" evidence="9">
    <location>
        <begin position="205"/>
        <end position="268"/>
    </location>
</feature>
<evidence type="ECO:0000259" key="9">
    <source>
        <dbReference type="Pfam" id="PF14743"/>
    </source>
</evidence>
<dbReference type="Pfam" id="PF01068">
    <property type="entry name" value="DNA_ligase_A_M"/>
    <property type="match status" value="1"/>
</dbReference>
<evidence type="ECO:0000256" key="3">
    <source>
        <dbReference type="ARBA" id="ARBA00022705"/>
    </source>
</evidence>
<evidence type="ECO:0000256" key="4">
    <source>
        <dbReference type="ARBA" id="ARBA00022763"/>
    </source>
</evidence>
<evidence type="ECO:0000256" key="1">
    <source>
        <dbReference type="ARBA" id="ARBA00001968"/>
    </source>
</evidence>
<keyword evidence="5" id="KW-0234">DNA repair</keyword>
<accession>A0A5J6PWP0</accession>
<evidence type="ECO:0000256" key="2">
    <source>
        <dbReference type="ARBA" id="ARBA00022598"/>
    </source>
</evidence>
<dbReference type="InterPro" id="IPR050326">
    <property type="entry name" value="NAD_dep_DNA_ligaseB"/>
</dbReference>
<feature type="signal peptide" evidence="7">
    <location>
        <begin position="1"/>
        <end position="18"/>
    </location>
</feature>
<dbReference type="PANTHER" id="PTHR47810">
    <property type="entry name" value="DNA LIGASE"/>
    <property type="match status" value="1"/>
</dbReference>
<feature type="chain" id="PRO_5023918914" evidence="7">
    <location>
        <begin position="19"/>
        <end position="273"/>
    </location>
</feature>
<dbReference type="InterPro" id="IPR029319">
    <property type="entry name" value="DNA_ligase_OB"/>
</dbReference>
<dbReference type="KEGG" id="nzl:D0T92_02480"/>
<dbReference type="GO" id="GO:0006260">
    <property type="term" value="P:DNA replication"/>
    <property type="evidence" value="ECO:0007669"/>
    <property type="project" value="UniProtKB-KW"/>
</dbReference>
<dbReference type="OrthoDB" id="9767858at2"/>
<sequence length="273" mass="30764">MKTIILVCGLFFTQAVIAAAPDLLLAKKYTRTKHIQGWAMSEKLDGVRAYWDGKWLISRQGYPFTPPAGYTHYFPPYPLDGELFSKRGQFERISGAVRSATGDWSDIKLYVFDVPQAKGNLYQRLAVLQAWLETHSNAPIAVIAQTPVHNHVQVQAFLKQVEQQGGEGVMLRRPDIPYQGGRSPHLLKVKSRHDDECTVTRHYGGKGKYEGKLGALGCRNRYGEFRIGSGLKDKDRADPPPVGSIITYRYQGFTQKGIPRFATFLRVRHKVSD</sequence>
<keyword evidence="2 10" id="KW-0436">Ligase</keyword>
<keyword evidence="7" id="KW-0732">Signal</keyword>
<evidence type="ECO:0000256" key="6">
    <source>
        <dbReference type="ARBA" id="ARBA00034003"/>
    </source>
</evidence>
<dbReference type="RefSeq" id="WP_151049896.1">
    <property type="nucleotide sequence ID" value="NZ_CP031700.1"/>
</dbReference>
<dbReference type="PANTHER" id="PTHR47810:SF1">
    <property type="entry name" value="DNA LIGASE B"/>
    <property type="match status" value="1"/>
</dbReference>
<dbReference type="GO" id="GO:0006310">
    <property type="term" value="P:DNA recombination"/>
    <property type="evidence" value="ECO:0007669"/>
    <property type="project" value="InterPro"/>
</dbReference>
<dbReference type="Gene3D" id="2.40.50.140">
    <property type="entry name" value="Nucleic acid-binding proteins"/>
    <property type="match status" value="1"/>
</dbReference>
<dbReference type="SUPFAM" id="SSF56091">
    <property type="entry name" value="DNA ligase/mRNA capping enzyme, catalytic domain"/>
    <property type="match status" value="1"/>
</dbReference>
<dbReference type="GO" id="GO:0003910">
    <property type="term" value="F:DNA ligase (ATP) activity"/>
    <property type="evidence" value="ECO:0007669"/>
    <property type="project" value="UniProtKB-EC"/>
</dbReference>
<dbReference type="GO" id="GO:0005524">
    <property type="term" value="F:ATP binding"/>
    <property type="evidence" value="ECO:0007669"/>
    <property type="project" value="InterPro"/>
</dbReference>
<dbReference type="CDD" id="cd08041">
    <property type="entry name" value="OBF_kDNA_ligase_like"/>
    <property type="match status" value="1"/>
</dbReference>
<evidence type="ECO:0000259" key="8">
    <source>
        <dbReference type="Pfam" id="PF01068"/>
    </source>
</evidence>
<name>A0A5J6PWP0_9NEIS</name>
<evidence type="ECO:0000313" key="11">
    <source>
        <dbReference type="Proteomes" id="UP000325713"/>
    </source>
</evidence>
<keyword evidence="3" id="KW-0235">DNA replication</keyword>
<dbReference type="Gene3D" id="3.30.470.30">
    <property type="entry name" value="DNA ligase/mRNA capping enzyme"/>
    <property type="match status" value="1"/>
</dbReference>
<dbReference type="Pfam" id="PF14743">
    <property type="entry name" value="DNA_ligase_OB_2"/>
    <property type="match status" value="1"/>
</dbReference>
<reference evidence="10 11" key="1">
    <citation type="submission" date="2018-08" db="EMBL/GenBank/DDBJ databases">
        <title>Neisseria zalophi ATCC BAA-2455 complete genome.</title>
        <authorList>
            <person name="Veseli I.A."/>
            <person name="Buttler R."/>
            <person name="Mascarenhas dos Santos A.C."/>
            <person name="Pombert J.-F."/>
        </authorList>
    </citation>
    <scope>NUCLEOTIDE SEQUENCE [LARGE SCALE GENOMIC DNA]</scope>
    <source>
        <strain evidence="10 11">ATCC BAA-2455</strain>
    </source>
</reference>
<dbReference type="CDD" id="cd07896">
    <property type="entry name" value="Adenylation_kDNA_ligase_like"/>
    <property type="match status" value="1"/>
</dbReference>
<evidence type="ECO:0000256" key="5">
    <source>
        <dbReference type="ARBA" id="ARBA00023204"/>
    </source>
</evidence>
<dbReference type="InterPro" id="IPR016059">
    <property type="entry name" value="DNA_ligase_ATP-dep_CS"/>
</dbReference>
<dbReference type="GO" id="GO:0006281">
    <property type="term" value="P:DNA repair"/>
    <property type="evidence" value="ECO:0007669"/>
    <property type="project" value="UniProtKB-KW"/>
</dbReference>